<organism evidence="6 7">
    <name type="scientific">Phaeosphaeria nodorum (strain SN15 / ATCC MYA-4574 / FGSC 10173)</name>
    <name type="common">Glume blotch fungus</name>
    <name type="synonym">Parastagonospora nodorum</name>
    <dbReference type="NCBI Taxonomy" id="321614"/>
    <lineage>
        <taxon>Eukaryota</taxon>
        <taxon>Fungi</taxon>
        <taxon>Dikarya</taxon>
        <taxon>Ascomycota</taxon>
        <taxon>Pezizomycotina</taxon>
        <taxon>Dothideomycetes</taxon>
        <taxon>Pleosporomycetidae</taxon>
        <taxon>Pleosporales</taxon>
        <taxon>Pleosporineae</taxon>
        <taxon>Phaeosphaeriaceae</taxon>
        <taxon>Parastagonospora</taxon>
    </lineage>
</organism>
<dbReference type="VEuPathDB" id="FungiDB:JI435_076130"/>
<feature type="region of interest" description="Disordered" evidence="5">
    <location>
        <begin position="163"/>
        <end position="191"/>
    </location>
</feature>
<keyword evidence="2" id="KW-0677">Repeat</keyword>
<protein>
    <recommendedName>
        <fullName evidence="8">C2H2-type domain-containing protein</fullName>
    </recommendedName>
</protein>
<evidence type="ECO:0000256" key="2">
    <source>
        <dbReference type="ARBA" id="ARBA00022737"/>
    </source>
</evidence>
<evidence type="ECO:0000256" key="4">
    <source>
        <dbReference type="ARBA" id="ARBA00022833"/>
    </source>
</evidence>
<dbReference type="GO" id="GO:0008270">
    <property type="term" value="F:zinc ion binding"/>
    <property type="evidence" value="ECO:0007669"/>
    <property type="project" value="UniProtKB-KW"/>
</dbReference>
<evidence type="ECO:0000313" key="7">
    <source>
        <dbReference type="Proteomes" id="UP000663193"/>
    </source>
</evidence>
<reference evidence="7" key="1">
    <citation type="journal article" date="2021" name="BMC Genomics">
        <title>Chromosome-level genome assembly and manually-curated proteome of model necrotroph Parastagonospora nodorum Sn15 reveals a genome-wide trove of candidate effector homologs, and redundancy of virulence-related functions within an accessory chromosome.</title>
        <authorList>
            <person name="Bertazzoni S."/>
            <person name="Jones D.A.B."/>
            <person name="Phan H.T."/>
            <person name="Tan K.-C."/>
            <person name="Hane J.K."/>
        </authorList>
    </citation>
    <scope>NUCLEOTIDE SEQUENCE [LARGE SCALE GENOMIC DNA]</scope>
    <source>
        <strain evidence="7">SN15 / ATCC MYA-4574 / FGSC 10173)</strain>
    </source>
</reference>
<evidence type="ECO:0000256" key="5">
    <source>
        <dbReference type="SAM" id="MobiDB-lite"/>
    </source>
</evidence>
<keyword evidence="3" id="KW-0863">Zinc-finger</keyword>
<dbReference type="PANTHER" id="PTHR24409:SF295">
    <property type="entry name" value="AZ2-RELATED"/>
    <property type="match status" value="1"/>
</dbReference>
<name>A0A7U2EYR3_PHANO</name>
<dbReference type="AlphaFoldDB" id="A0A7U2EYR3"/>
<keyword evidence="1" id="KW-0479">Metal-binding</keyword>
<evidence type="ECO:0000256" key="1">
    <source>
        <dbReference type="ARBA" id="ARBA00022723"/>
    </source>
</evidence>
<dbReference type="OrthoDB" id="3787461at2759"/>
<gene>
    <name evidence="6" type="ORF">JI435_076130</name>
</gene>
<feature type="compositionally biased region" description="Basic residues" evidence="5">
    <location>
        <begin position="163"/>
        <end position="176"/>
    </location>
</feature>
<keyword evidence="4" id="KW-0862">Zinc</keyword>
<evidence type="ECO:0000313" key="6">
    <source>
        <dbReference type="EMBL" id="QRC94368.1"/>
    </source>
</evidence>
<evidence type="ECO:0000256" key="3">
    <source>
        <dbReference type="ARBA" id="ARBA00022771"/>
    </source>
</evidence>
<dbReference type="EMBL" id="CP069026">
    <property type="protein sequence ID" value="QRC94368.1"/>
    <property type="molecule type" value="Genomic_DNA"/>
</dbReference>
<evidence type="ECO:0008006" key="8">
    <source>
        <dbReference type="Google" id="ProtNLM"/>
    </source>
</evidence>
<dbReference type="Gene3D" id="3.30.160.60">
    <property type="entry name" value="Classic Zinc Finger"/>
    <property type="match status" value="1"/>
</dbReference>
<keyword evidence="7" id="KW-1185">Reference proteome</keyword>
<sequence>MSTIGLMSKTTMTYTVGTIVRLEVRCPCGTSYEDADTYLQHRRYCNLHTGQENMPVASSHSKREPSKIVASLLDSGSPLKPVGCSCGRTFKNQRALHQHTSSSAVHKKEPELRSDPVAPDQLVKSNPDTPLTTATRALAPTTASTSNNIQCACGKSFTNAKKLQNHLRHSKTHRRNNGAPAPSSKAVAPPPSAVQIGPLPGTIPTSMPPTASFFHCTYGGMFETKGVLALHKRDWCRQASKTETCSESSDAFLAACLANLKLNSVGAQPEPLVGRDSSSCRDGFANQAALGQHRYHEARCAVREGGGIKNKKFYTPRPKYHKDEYLEDWVALQNLQYSSM</sequence>
<accession>A0A7U2EYR3</accession>
<dbReference type="Proteomes" id="UP000663193">
    <property type="component" value="Chromosome 4"/>
</dbReference>
<proteinExistence type="predicted"/>
<feature type="region of interest" description="Disordered" evidence="5">
    <location>
        <begin position="95"/>
        <end position="131"/>
    </location>
</feature>
<dbReference type="PANTHER" id="PTHR24409">
    <property type="entry name" value="ZINC FINGER PROTEIN 142"/>
    <property type="match status" value="1"/>
</dbReference>